<comment type="caution">
    <text evidence="2">The sequence shown here is derived from an EMBL/GenBank/DDBJ whole genome shotgun (WGS) entry which is preliminary data.</text>
</comment>
<name>A0A4S2DIP8_9CLOT</name>
<evidence type="ECO:0000313" key="3">
    <source>
        <dbReference type="Proteomes" id="UP000306888"/>
    </source>
</evidence>
<gene>
    <name evidence="2" type="ORF">E5347_09930</name>
</gene>
<evidence type="ECO:0000313" key="2">
    <source>
        <dbReference type="EMBL" id="TGY42046.1"/>
    </source>
</evidence>
<keyword evidence="1" id="KW-0812">Transmembrane</keyword>
<dbReference type="EMBL" id="SRYR01000004">
    <property type="protein sequence ID" value="TGY42046.1"/>
    <property type="molecule type" value="Genomic_DNA"/>
</dbReference>
<evidence type="ECO:0000256" key="1">
    <source>
        <dbReference type="SAM" id="Phobius"/>
    </source>
</evidence>
<accession>A0A4S2DIP8</accession>
<keyword evidence="3" id="KW-1185">Reference proteome</keyword>
<sequence>MVLLIAILKKHKTLVISTIAGVFIICISLFLLVFNSKDFKAKRELTQISKELNNINLSLSDSVDDLSIDTSKASSNLSEGLTSLKELSLRVSEVNSTSIKNSEIKDALSTSVDSTINLYDTSLNLIASPGSINSNDILINFDDLKNQCISNYEILSAKNVNVRFSNSTLSFFNNYYGYLNTLVKINRDSQFKDSIEKEFVYKLEGFKSDFTYLNEDLTPAINKVKEDNRDLEVIIDDIYKKEKLYEDLETTLSRISVPEGRMDTYEALKEYLNAYNPYLISIKEAVILDKTNGNKEEDINKKYKEASSKRENLLTTFEGFINKLNKM</sequence>
<protein>
    <submittedName>
        <fullName evidence="2">Uncharacterized protein</fullName>
    </submittedName>
</protein>
<reference evidence="2 3" key="1">
    <citation type="submission" date="2019-04" db="EMBL/GenBank/DDBJ databases">
        <title>Microbes associate with the intestines of laboratory mice.</title>
        <authorList>
            <person name="Navarre W."/>
            <person name="Wong E."/>
            <person name="Huang K."/>
            <person name="Tropini C."/>
            <person name="Ng K."/>
            <person name="Yu B."/>
        </authorList>
    </citation>
    <scope>NUCLEOTIDE SEQUENCE [LARGE SCALE GENOMIC DNA]</scope>
    <source>
        <strain evidence="2 3">NM50_B9-20</strain>
    </source>
</reference>
<dbReference type="RefSeq" id="WP_136006937.1">
    <property type="nucleotide sequence ID" value="NZ_SRYR01000004.1"/>
</dbReference>
<proteinExistence type="predicted"/>
<dbReference type="OrthoDB" id="1934233at2"/>
<dbReference type="Proteomes" id="UP000306888">
    <property type="component" value="Unassembled WGS sequence"/>
</dbReference>
<dbReference type="AlphaFoldDB" id="A0A4S2DIP8"/>
<keyword evidence="1" id="KW-0472">Membrane</keyword>
<keyword evidence="1" id="KW-1133">Transmembrane helix</keyword>
<organism evidence="2 3">
    <name type="scientific">Clostridium sartagoforme</name>
    <dbReference type="NCBI Taxonomy" id="84031"/>
    <lineage>
        <taxon>Bacteria</taxon>
        <taxon>Bacillati</taxon>
        <taxon>Bacillota</taxon>
        <taxon>Clostridia</taxon>
        <taxon>Eubacteriales</taxon>
        <taxon>Clostridiaceae</taxon>
        <taxon>Clostridium</taxon>
    </lineage>
</organism>
<feature type="transmembrane region" description="Helical" evidence="1">
    <location>
        <begin position="14"/>
        <end position="34"/>
    </location>
</feature>